<evidence type="ECO:0000313" key="1">
    <source>
        <dbReference type="EMBL" id="SOD14026.1"/>
    </source>
</evidence>
<sequence length="135" mass="15624">MSRKKLADTEELLSHNIIIRVTETMFKKLEQMKRESYSPSVAEVCRKILGNQKIKLYQQDVSMNPVMEELAGIRRELKAIGVNINQVTRKFNGANNENKRSYYALQTADMYRMIDGKVDRLLSVVSKLAEKWLQG</sequence>
<dbReference type="RefSeq" id="WP_097130220.1">
    <property type="nucleotide sequence ID" value="NZ_OCMT01000002.1"/>
</dbReference>
<accession>A0A285ZWL7</accession>
<dbReference type="AlphaFoldDB" id="A0A285ZWL7"/>
<keyword evidence="2" id="KW-1185">Reference proteome</keyword>
<dbReference type="Proteomes" id="UP000219281">
    <property type="component" value="Unassembled WGS sequence"/>
</dbReference>
<dbReference type="EMBL" id="OCMT01000002">
    <property type="protein sequence ID" value="SOD14026.1"/>
    <property type="molecule type" value="Genomic_DNA"/>
</dbReference>
<name>A0A285ZWL7_9SPHI</name>
<evidence type="ECO:0000313" key="2">
    <source>
        <dbReference type="Proteomes" id="UP000219281"/>
    </source>
</evidence>
<reference evidence="2" key="1">
    <citation type="submission" date="2017-09" db="EMBL/GenBank/DDBJ databases">
        <authorList>
            <person name="Varghese N."/>
            <person name="Submissions S."/>
        </authorList>
    </citation>
    <scope>NUCLEOTIDE SEQUENCE [LARGE SCALE GENOMIC DNA]</scope>
    <source>
        <strain evidence="2">CGMCC 1.12803</strain>
    </source>
</reference>
<proteinExistence type="predicted"/>
<protein>
    <submittedName>
        <fullName evidence="1">Mobilisation protein (MobC)</fullName>
    </submittedName>
</protein>
<dbReference type="InterPro" id="IPR045788">
    <property type="entry name" value="MobC_2"/>
</dbReference>
<dbReference type="Pfam" id="PF19514">
    <property type="entry name" value="MobC_2"/>
    <property type="match status" value="1"/>
</dbReference>
<gene>
    <name evidence="1" type="ORF">SAMN06297358_1365</name>
</gene>
<dbReference type="OrthoDB" id="678846at2"/>
<organism evidence="1 2">
    <name type="scientific">Pedobacter xixiisoli</name>
    <dbReference type="NCBI Taxonomy" id="1476464"/>
    <lineage>
        <taxon>Bacteria</taxon>
        <taxon>Pseudomonadati</taxon>
        <taxon>Bacteroidota</taxon>
        <taxon>Sphingobacteriia</taxon>
        <taxon>Sphingobacteriales</taxon>
        <taxon>Sphingobacteriaceae</taxon>
        <taxon>Pedobacter</taxon>
    </lineage>
</organism>